<organism evidence="2 3">
    <name type="scientific">Salinisphaera dokdonensis CL-ES53</name>
    <dbReference type="NCBI Taxonomy" id="1304272"/>
    <lineage>
        <taxon>Bacteria</taxon>
        <taxon>Pseudomonadati</taxon>
        <taxon>Pseudomonadota</taxon>
        <taxon>Gammaproteobacteria</taxon>
        <taxon>Salinisphaerales</taxon>
        <taxon>Salinisphaeraceae</taxon>
        <taxon>Salinisphaera</taxon>
    </lineage>
</organism>
<comment type="caution">
    <text evidence="2">The sequence shown here is derived from an EMBL/GenBank/DDBJ whole genome shotgun (WGS) entry which is preliminary data.</text>
</comment>
<gene>
    <name evidence="2" type="ORF">SADO_08697</name>
</gene>
<evidence type="ECO:0000313" key="3">
    <source>
        <dbReference type="Proteomes" id="UP001460888"/>
    </source>
</evidence>
<dbReference type="Proteomes" id="UP001460888">
    <property type="component" value="Unassembled WGS sequence"/>
</dbReference>
<evidence type="ECO:0008006" key="4">
    <source>
        <dbReference type="Google" id="ProtNLM"/>
    </source>
</evidence>
<dbReference type="EMBL" id="APND01000002">
    <property type="protein sequence ID" value="MES1929322.1"/>
    <property type="molecule type" value="Genomic_DNA"/>
</dbReference>
<dbReference type="Pfam" id="PF05787">
    <property type="entry name" value="PhoX"/>
    <property type="match status" value="1"/>
</dbReference>
<reference evidence="2 3" key="1">
    <citation type="submission" date="2013-03" db="EMBL/GenBank/DDBJ databases">
        <title>Salinisphaera dokdonensis CL-ES53 Genome Sequencing.</title>
        <authorList>
            <person name="Li C."/>
            <person name="Lai Q."/>
            <person name="Shao Z."/>
        </authorList>
    </citation>
    <scope>NUCLEOTIDE SEQUENCE [LARGE SCALE GENOMIC DNA]</scope>
    <source>
        <strain evidence="2 3">CL-ES53</strain>
    </source>
</reference>
<sequence>MSEEIEDHRLFNQSENEPFSSVLERRIARRSVLRGGLGVAAATMLGGFGLAGCSSDSDGGNDDADDDMAAAMRLAFEAIAGSQQDAVVVPAGYTAQVLIPWGTPINASAPAFSEELNFTPEIQANTVGMHHDGMYHFPLSEETASSDFLLAMNNEYIDQGALWAPQGGATNASSGVRPADEVRTEINAHGVTIVRITKDDNGSWGLADDTSYNRRITTATPIDLAGPVAGSAYAVTAYSPTGMATRGTNNNCANGYTPWGTYLTCEENWPAVFIKDSDREIDDNRIGVSSGRGRYAWETAAGDATEVDGEFARFNATPSGATAADDYRNEPRTYGYNVEIDPYTNTSRPVKRTAMGRFRHEGCWVGKLVEGEPVVFYSGHDARNEYIYKYVSDVMWSAADAVDPAATGVDRLALGDKYLDNGTLYAARFNADGSGEWLALTPEAMTQAGDQTLAAALGLEADDLAGIIINTCDAADLAGATPMDRPEWGAVDPVSGDVYMTLTNNSDRTAEGTDPTYTNDGSNIEEAGVGFASAPVNAANPRTLTTFDDDDEPDGENNRDGHVIRWREPAPGETTFNWDIFVFGALGLDNEPDDYNQSGLTAQNYFSSCDGLWYDDREDGNGILWIQTDTGGTEVTNDQVLAVVPQGLNSGDSASVINAGNQEQLKRFAVGPNGCEVTGIFATPDKTALFINIQHPGNWPASDSDDATAETSGSVRPRASTVVIQKSDGGQIAV</sequence>
<evidence type="ECO:0000256" key="1">
    <source>
        <dbReference type="SAM" id="MobiDB-lite"/>
    </source>
</evidence>
<dbReference type="PANTHER" id="PTHR35399">
    <property type="entry name" value="SLR8030 PROTEIN"/>
    <property type="match status" value="1"/>
</dbReference>
<dbReference type="InterPro" id="IPR008557">
    <property type="entry name" value="PhoX"/>
</dbReference>
<keyword evidence="3" id="KW-1185">Reference proteome</keyword>
<evidence type="ECO:0000313" key="2">
    <source>
        <dbReference type="EMBL" id="MES1929322.1"/>
    </source>
</evidence>
<name>A0ABV2B1C0_9GAMM</name>
<dbReference type="PANTHER" id="PTHR35399:SF2">
    <property type="entry name" value="DUF839 DOMAIN-CONTAINING PROTEIN"/>
    <property type="match status" value="1"/>
</dbReference>
<dbReference type="RefSeq" id="WP_353110813.1">
    <property type="nucleotide sequence ID" value="NZ_APND01000002.1"/>
</dbReference>
<accession>A0ABV2B1C0</accession>
<protein>
    <recommendedName>
        <fullName evidence="4">Phosphatase</fullName>
    </recommendedName>
</protein>
<proteinExistence type="predicted"/>
<feature type="region of interest" description="Disordered" evidence="1">
    <location>
        <begin position="699"/>
        <end position="720"/>
    </location>
</feature>